<organism evidence="2 3">
    <name type="scientific">Daldinia eschscholtzii</name>
    <dbReference type="NCBI Taxonomy" id="292717"/>
    <lineage>
        <taxon>Eukaryota</taxon>
        <taxon>Fungi</taxon>
        <taxon>Dikarya</taxon>
        <taxon>Ascomycota</taxon>
        <taxon>Pezizomycotina</taxon>
        <taxon>Sordariomycetes</taxon>
        <taxon>Xylariomycetidae</taxon>
        <taxon>Xylariales</taxon>
        <taxon>Hypoxylaceae</taxon>
        <taxon>Daldinia</taxon>
    </lineage>
</organism>
<feature type="region of interest" description="Disordered" evidence="1">
    <location>
        <begin position="1"/>
        <end position="21"/>
    </location>
</feature>
<sequence length="768" mass="88733">MALQISRRADPKSTSSSPAETLNRIIQYHEETIQKRWIQKSKIKRKNMLLGLWPNMPLSHRPDLAVYRNPVPIKEMNMSPFMWPYINLEDLCKTEPLLLMVQARARYWPGHFTFHDFKSIRLGFKTSYYTKVILPGYAMSFRDGNPATKYGQPFYSPKGHVKFVQDPAQGFWYPDVGFRVLAVQDRLYYFLVRFCEEILHDIPTKDLLEGDLSCPDSPPVVTSKLNSSTIRFFAIDVFEGFYKSHLGTQFKRVESIIGSMLFAAEDHLRSLREDPDYFRTILTQREEHSTGRLLDLNSEKHPSFIHKPNPYWGQLIGLVLSEAFSIFCVLEATHNAFYSLNSDFENWRADPSRTVYLPSRISKTVYGLFYSIASVGKDLMNRSHLLESIYSSPPLREYFYFTLEDPNNPKSIEFRRRPRVNMTEACADAVYLLEHIANKMDGMPIGNRYLLTELDLLILRNPRAKSFISNWVGAHISILGVFCECLEALEGYQPWILGYMRYREESPGEVEGFYQTEFGGSFNAYHVPTLFWNNASQIVRDLLIGETKYPVREPRSKEVVKKLCKTEEGFDRFWDKVVAQLKMARIPEVCTNRVFCRELKRTAPWEPAKRKKTEEGESTGLGSKRAKATKEKTKNSEGTDRLSSQIVGQVNENAKEIISMTEEADAKTKDSIAKDEKGVFTVDSRTFKVFTTLLFDGIDPSVPAEISWDDLVNAMIAMGFTAEKLFGSAWLFQPMDPEQERDYILFHEPYETSKLDYVTIRHYGRRLG</sequence>
<evidence type="ECO:0000313" key="2">
    <source>
        <dbReference type="EMBL" id="KAK6954069.1"/>
    </source>
</evidence>
<comment type="caution">
    <text evidence="2">The sequence shown here is derived from an EMBL/GenBank/DDBJ whole genome shotgun (WGS) entry which is preliminary data.</text>
</comment>
<gene>
    <name evidence="2" type="ORF">Daesc_004031</name>
</gene>
<reference evidence="2 3" key="1">
    <citation type="journal article" date="2024" name="Front Chem Biol">
        <title>Unveiling the potential of Daldinia eschscholtzii MFLUCC 19-0629 through bioactivity and bioinformatics studies for enhanced sustainable agriculture production.</title>
        <authorList>
            <person name="Brooks S."/>
            <person name="Weaver J.A."/>
            <person name="Klomchit A."/>
            <person name="Alharthi S.A."/>
            <person name="Onlamun T."/>
            <person name="Nurani R."/>
            <person name="Vong T.K."/>
            <person name="Alberti F."/>
            <person name="Greco C."/>
        </authorList>
    </citation>
    <scope>NUCLEOTIDE SEQUENCE [LARGE SCALE GENOMIC DNA]</scope>
    <source>
        <strain evidence="2">MFLUCC 19-0629</strain>
    </source>
</reference>
<dbReference type="EMBL" id="JBANMG010000004">
    <property type="protein sequence ID" value="KAK6954069.1"/>
    <property type="molecule type" value="Genomic_DNA"/>
</dbReference>
<name>A0AAX6MN68_9PEZI</name>
<dbReference type="Proteomes" id="UP001369815">
    <property type="component" value="Unassembled WGS sequence"/>
</dbReference>
<dbReference type="PANTHER" id="PTHR40788">
    <property type="entry name" value="CLR5 DOMAIN-CONTAINING PROTEIN-RELATED"/>
    <property type="match status" value="1"/>
</dbReference>
<evidence type="ECO:0000256" key="1">
    <source>
        <dbReference type="SAM" id="MobiDB-lite"/>
    </source>
</evidence>
<keyword evidence="3" id="KW-1185">Reference proteome</keyword>
<proteinExistence type="predicted"/>
<accession>A0AAX6MN68</accession>
<feature type="compositionally biased region" description="Basic and acidic residues" evidence="1">
    <location>
        <begin position="628"/>
        <end position="640"/>
    </location>
</feature>
<feature type="region of interest" description="Disordered" evidence="1">
    <location>
        <begin position="607"/>
        <end position="642"/>
    </location>
</feature>
<evidence type="ECO:0000313" key="3">
    <source>
        <dbReference type="Proteomes" id="UP001369815"/>
    </source>
</evidence>
<protein>
    <submittedName>
        <fullName evidence="2">Uncharacterized protein</fullName>
    </submittedName>
</protein>
<dbReference type="AlphaFoldDB" id="A0AAX6MN68"/>
<dbReference type="PANTHER" id="PTHR40788:SF2">
    <property type="entry name" value="CLR5 DOMAIN-CONTAINING PROTEIN"/>
    <property type="match status" value="1"/>
</dbReference>